<comment type="caution">
    <text evidence="1">The sequence shown here is derived from an EMBL/GenBank/DDBJ whole genome shotgun (WGS) entry which is preliminary data.</text>
</comment>
<accession>A0ACC1S628</accession>
<evidence type="ECO:0000313" key="1">
    <source>
        <dbReference type="EMBL" id="KAJ3532799.1"/>
    </source>
</evidence>
<sequence>MSSFHPPPSRFRNQDTPLYCYNIYVRWNKTLTSADVWRICCLLPRAAGATAVTAASSTTRLPRARKRSVPAACEACRLRKSKCDAQRPRCSTCVRFSTACQYATIPEETHSQALKRKYDETKDRNEVLEELFQFLQSKPEKEAFELFRKVRAKDDAESIVKYVKDGNLLLQLALTPETRFRYQFPHVKDMPRFLQTPDNPYVDSMIYEWTVGALSTSQQSSWSQSRRGLGKEIESQSPYLKPFHAAILVDPVLDSVKPSTWTSVSTDDDLMRDLLGAYFLREHMWFTYIHKNLFLEDMASGSTRFCSSLLVNSALAFACVSEPLLSSPACSIDSLAFQHCNRRIPRRADYWNPQNLGYRFLAEAKRLWDLEWQQSKLTTIQAALFLNGISNLDGADTVGWRYTSRAVDMARELELFTVPNKAMSQEMRIAREFTAWTLFCRQGLISYLLFRPPLIATPPEFPLPDPTLCPRWYGDFWIKYPLDQMPTTAHHGHDFKARAELIVIINEIAAEYFSGSQPREGRSMKSILKFYAKLKAWHDALPEPLTVKRIVLPSQLKLHMKYYNLVINLLKPLADNELEALDLGTFVKEVHQTPKQAVMSATIRLETLFRIYYLRHGFDAMDAYLLMFLNTLGFMALEELKMNKDPSMINDRRCLLLMCALGLREQGQYYYLVRTVFHLFRSSMSPDDVSLLKLYAQDQNPEKDELHRPQDIVSEYPLNITAISEDPHVHRVTYLVETTKIIN</sequence>
<proteinExistence type="predicted"/>
<evidence type="ECO:0000313" key="2">
    <source>
        <dbReference type="Proteomes" id="UP001148629"/>
    </source>
</evidence>
<dbReference type="EMBL" id="JANRMS010000926">
    <property type="protein sequence ID" value="KAJ3532799.1"/>
    <property type="molecule type" value="Genomic_DNA"/>
</dbReference>
<organism evidence="1 2">
    <name type="scientific">Fusarium decemcellulare</name>
    <dbReference type="NCBI Taxonomy" id="57161"/>
    <lineage>
        <taxon>Eukaryota</taxon>
        <taxon>Fungi</taxon>
        <taxon>Dikarya</taxon>
        <taxon>Ascomycota</taxon>
        <taxon>Pezizomycotina</taxon>
        <taxon>Sordariomycetes</taxon>
        <taxon>Hypocreomycetidae</taxon>
        <taxon>Hypocreales</taxon>
        <taxon>Nectriaceae</taxon>
        <taxon>Fusarium</taxon>
        <taxon>Fusarium decemcellulare species complex</taxon>
    </lineage>
</organism>
<keyword evidence="2" id="KW-1185">Reference proteome</keyword>
<name>A0ACC1S628_9HYPO</name>
<dbReference type="Proteomes" id="UP001148629">
    <property type="component" value="Unassembled WGS sequence"/>
</dbReference>
<protein>
    <submittedName>
        <fullName evidence="1">Uncharacterized protein</fullName>
    </submittedName>
</protein>
<reference evidence="1" key="1">
    <citation type="submission" date="2022-08" db="EMBL/GenBank/DDBJ databases">
        <title>Genome Sequence of Fusarium decemcellulare.</title>
        <authorList>
            <person name="Buettner E."/>
        </authorList>
    </citation>
    <scope>NUCLEOTIDE SEQUENCE</scope>
    <source>
        <strain evidence="1">Babe19</strain>
    </source>
</reference>
<gene>
    <name evidence="1" type="ORF">NM208_g8275</name>
</gene>